<keyword evidence="2" id="KW-0472">Membrane</keyword>
<keyword evidence="2" id="KW-0812">Transmembrane</keyword>
<dbReference type="RefSeq" id="WP_096612939.1">
    <property type="nucleotide sequence ID" value="NZ_NWVD01000005.1"/>
</dbReference>
<feature type="transmembrane region" description="Helical" evidence="2">
    <location>
        <begin position="37"/>
        <end position="60"/>
    </location>
</feature>
<protein>
    <submittedName>
        <fullName evidence="3">Uncharacterized protein</fullName>
    </submittedName>
</protein>
<keyword evidence="2" id="KW-1133">Transmembrane helix</keyword>
<dbReference type="EMBL" id="NWVD01000005">
    <property type="protein sequence ID" value="PCG08561.1"/>
    <property type="molecule type" value="Genomic_DNA"/>
</dbReference>
<proteinExistence type="predicted"/>
<reference evidence="3 4" key="1">
    <citation type="submission" date="2017-09" db="EMBL/GenBank/DDBJ databases">
        <title>Sphingomonas ginsenosidimutans KACC 14949, whole genome shotgun sequence.</title>
        <authorList>
            <person name="Feng G."/>
            <person name="Zhu H."/>
        </authorList>
    </citation>
    <scope>NUCLEOTIDE SEQUENCE [LARGE SCALE GENOMIC DNA]</scope>
    <source>
        <strain evidence="3 4">KACC 14949</strain>
    </source>
</reference>
<evidence type="ECO:0000313" key="3">
    <source>
        <dbReference type="EMBL" id="PCG08561.1"/>
    </source>
</evidence>
<feature type="region of interest" description="Disordered" evidence="1">
    <location>
        <begin position="62"/>
        <end position="83"/>
    </location>
</feature>
<name>A0A2A4HX02_9SPHN</name>
<accession>A0A2A4HX02</accession>
<keyword evidence="4" id="KW-1185">Reference proteome</keyword>
<evidence type="ECO:0000313" key="4">
    <source>
        <dbReference type="Proteomes" id="UP000218784"/>
    </source>
</evidence>
<gene>
    <name evidence="3" type="ORF">COA17_12880</name>
</gene>
<dbReference type="AlphaFoldDB" id="A0A2A4HX02"/>
<dbReference type="Proteomes" id="UP000218784">
    <property type="component" value="Unassembled WGS sequence"/>
</dbReference>
<comment type="caution">
    <text evidence="3">The sequence shown here is derived from an EMBL/GenBank/DDBJ whole genome shotgun (WGS) entry which is preliminary data.</text>
</comment>
<evidence type="ECO:0000256" key="1">
    <source>
        <dbReference type="SAM" id="MobiDB-lite"/>
    </source>
</evidence>
<sequence>MTYPAHPAAMLAEPQRAYASIETPVFRARAALGLTPAGLLAIGGMVTMILAGSAAIVAAARLAPPPPPSPDVSARRGSRRSRG</sequence>
<organism evidence="3 4">
    <name type="scientific">Sphingomonas ginsenosidimutans</name>
    <dbReference type="NCBI Taxonomy" id="862134"/>
    <lineage>
        <taxon>Bacteria</taxon>
        <taxon>Pseudomonadati</taxon>
        <taxon>Pseudomonadota</taxon>
        <taxon>Alphaproteobacteria</taxon>
        <taxon>Sphingomonadales</taxon>
        <taxon>Sphingomonadaceae</taxon>
        <taxon>Sphingomonas</taxon>
    </lineage>
</organism>
<evidence type="ECO:0000256" key="2">
    <source>
        <dbReference type="SAM" id="Phobius"/>
    </source>
</evidence>